<accession>A0AAD4Q0H1</accession>
<dbReference type="EMBL" id="JAJTJA010000006">
    <property type="protein sequence ID" value="KAH8697173.1"/>
    <property type="molecule type" value="Genomic_DNA"/>
</dbReference>
<protein>
    <submittedName>
        <fullName evidence="1">Uncharacterized protein</fullName>
    </submittedName>
</protein>
<organism evidence="1 2">
    <name type="scientific">Talaromyces proteolyticus</name>
    <dbReference type="NCBI Taxonomy" id="1131652"/>
    <lineage>
        <taxon>Eukaryota</taxon>
        <taxon>Fungi</taxon>
        <taxon>Dikarya</taxon>
        <taxon>Ascomycota</taxon>
        <taxon>Pezizomycotina</taxon>
        <taxon>Eurotiomycetes</taxon>
        <taxon>Eurotiomycetidae</taxon>
        <taxon>Eurotiales</taxon>
        <taxon>Trichocomaceae</taxon>
        <taxon>Talaromyces</taxon>
        <taxon>Talaromyces sect. Bacilispori</taxon>
    </lineage>
</organism>
<dbReference type="RefSeq" id="XP_046071874.1">
    <property type="nucleotide sequence ID" value="XM_046216072.1"/>
</dbReference>
<dbReference type="Proteomes" id="UP001201262">
    <property type="component" value="Unassembled WGS sequence"/>
</dbReference>
<comment type="caution">
    <text evidence="1">The sequence shown here is derived from an EMBL/GenBank/DDBJ whole genome shotgun (WGS) entry which is preliminary data.</text>
</comment>
<dbReference type="GeneID" id="70246359"/>
<evidence type="ECO:0000313" key="2">
    <source>
        <dbReference type="Proteomes" id="UP001201262"/>
    </source>
</evidence>
<reference evidence="1" key="1">
    <citation type="submission" date="2021-12" db="EMBL/GenBank/DDBJ databases">
        <title>Convergent genome expansion in fungi linked to evolution of root-endophyte symbiosis.</title>
        <authorList>
            <consortium name="DOE Joint Genome Institute"/>
            <person name="Ke Y.-H."/>
            <person name="Bonito G."/>
            <person name="Liao H.-L."/>
            <person name="Looney B."/>
            <person name="Rojas-Flechas A."/>
            <person name="Nash J."/>
            <person name="Hameed K."/>
            <person name="Schadt C."/>
            <person name="Martin F."/>
            <person name="Crous P.W."/>
            <person name="Miettinen O."/>
            <person name="Magnuson J.K."/>
            <person name="Labbe J."/>
            <person name="Jacobson D."/>
            <person name="Doktycz M.J."/>
            <person name="Veneault-Fourrey C."/>
            <person name="Kuo A."/>
            <person name="Mondo S."/>
            <person name="Calhoun S."/>
            <person name="Riley R."/>
            <person name="Ohm R."/>
            <person name="LaButti K."/>
            <person name="Andreopoulos B."/>
            <person name="Pangilinan J."/>
            <person name="Nolan M."/>
            <person name="Tritt A."/>
            <person name="Clum A."/>
            <person name="Lipzen A."/>
            <person name="Daum C."/>
            <person name="Barry K."/>
            <person name="Grigoriev I.V."/>
            <person name="Vilgalys R."/>
        </authorList>
    </citation>
    <scope>NUCLEOTIDE SEQUENCE</scope>
    <source>
        <strain evidence="1">PMI_201</strain>
    </source>
</reference>
<proteinExistence type="predicted"/>
<name>A0AAD4Q0H1_9EURO</name>
<evidence type="ECO:0000313" key="1">
    <source>
        <dbReference type="EMBL" id="KAH8697173.1"/>
    </source>
</evidence>
<dbReference type="AlphaFoldDB" id="A0AAD4Q0H1"/>
<gene>
    <name evidence="1" type="ORF">BGW36DRAFT_378129</name>
</gene>
<keyword evidence="2" id="KW-1185">Reference proteome</keyword>
<sequence>MDVNKRDQGEAWKEVVAVGVGSGAAELGRLLENAKKPARSDVRRTLEALASACDLSRRGKYRQSRNIIKL</sequence>